<name>A0A0A9AT85_ARUDO</name>
<evidence type="ECO:0000313" key="1">
    <source>
        <dbReference type="EMBL" id="JAD53068.1"/>
    </source>
</evidence>
<reference evidence="1" key="1">
    <citation type="submission" date="2014-09" db="EMBL/GenBank/DDBJ databases">
        <authorList>
            <person name="Magalhaes I.L.F."/>
            <person name="Oliveira U."/>
            <person name="Santos F.R."/>
            <person name="Vidigal T.H.D.A."/>
            <person name="Brescovit A.D."/>
            <person name="Santos A.J."/>
        </authorList>
    </citation>
    <scope>NUCLEOTIDE SEQUENCE</scope>
    <source>
        <tissue evidence="1">Shoot tissue taken approximately 20 cm above the soil surface</tissue>
    </source>
</reference>
<dbReference type="AlphaFoldDB" id="A0A0A9AT85"/>
<protein>
    <submittedName>
        <fullName evidence="1">Uncharacterized protein</fullName>
    </submittedName>
</protein>
<reference evidence="1" key="2">
    <citation type="journal article" date="2015" name="Data Brief">
        <title>Shoot transcriptome of the giant reed, Arundo donax.</title>
        <authorList>
            <person name="Barrero R.A."/>
            <person name="Guerrero F.D."/>
            <person name="Moolhuijzen P."/>
            <person name="Goolsby J.A."/>
            <person name="Tidwell J."/>
            <person name="Bellgard S.E."/>
            <person name="Bellgard M.I."/>
        </authorList>
    </citation>
    <scope>NUCLEOTIDE SEQUENCE</scope>
    <source>
        <tissue evidence="1">Shoot tissue taken approximately 20 cm above the soil surface</tissue>
    </source>
</reference>
<sequence length="110" mass="11114">MAGQQLATERRRPERANDRGLFVIRAKQAKDGGSSGASCCCSASPSSSTCGGIGACGAAVPVEESGGTSSSSRSRRCGRGRTRALVVVKAARAAAGCLMSLRLPPCLSIV</sequence>
<organism evidence="1">
    <name type="scientific">Arundo donax</name>
    <name type="common">Giant reed</name>
    <name type="synonym">Donax arundinaceus</name>
    <dbReference type="NCBI Taxonomy" id="35708"/>
    <lineage>
        <taxon>Eukaryota</taxon>
        <taxon>Viridiplantae</taxon>
        <taxon>Streptophyta</taxon>
        <taxon>Embryophyta</taxon>
        <taxon>Tracheophyta</taxon>
        <taxon>Spermatophyta</taxon>
        <taxon>Magnoliopsida</taxon>
        <taxon>Liliopsida</taxon>
        <taxon>Poales</taxon>
        <taxon>Poaceae</taxon>
        <taxon>PACMAD clade</taxon>
        <taxon>Arundinoideae</taxon>
        <taxon>Arundineae</taxon>
        <taxon>Arundo</taxon>
    </lineage>
</organism>
<proteinExistence type="predicted"/>
<accession>A0A0A9AT85</accession>
<dbReference type="EMBL" id="GBRH01244827">
    <property type="protein sequence ID" value="JAD53068.1"/>
    <property type="molecule type" value="Transcribed_RNA"/>
</dbReference>